<dbReference type="PANTHER" id="PTHR13037:SF24">
    <property type="entry name" value="POLYCOMB PROTEIN PCL-RELATED"/>
    <property type="match status" value="1"/>
</dbReference>
<feature type="compositionally biased region" description="Low complexity" evidence="2">
    <location>
        <begin position="324"/>
        <end position="337"/>
    </location>
</feature>
<feature type="compositionally biased region" description="Polar residues" evidence="2">
    <location>
        <begin position="517"/>
        <end position="544"/>
    </location>
</feature>
<feature type="compositionally biased region" description="Basic and acidic residues" evidence="2">
    <location>
        <begin position="1277"/>
        <end position="1288"/>
    </location>
</feature>
<feature type="compositionally biased region" description="Basic and acidic residues" evidence="2">
    <location>
        <begin position="107"/>
        <end position="125"/>
    </location>
</feature>
<feature type="compositionally biased region" description="Low complexity" evidence="2">
    <location>
        <begin position="1414"/>
        <end position="1424"/>
    </location>
</feature>
<feature type="region of interest" description="Disordered" evidence="2">
    <location>
        <begin position="1"/>
        <end position="244"/>
    </location>
</feature>
<feature type="region of interest" description="Disordered" evidence="2">
    <location>
        <begin position="953"/>
        <end position="1449"/>
    </location>
</feature>
<feature type="compositionally biased region" description="Low complexity" evidence="2">
    <location>
        <begin position="1121"/>
        <end position="1150"/>
    </location>
</feature>
<name>A0A0S4J4X0_BODSA</name>
<sequence>MENRTAFVVAGGGGRVVSSPAASSSLSSQQHQTGKESPKFYSVSSQRATAKARRRRWREATAPLTAADYQRVAENLESSPERNEEEKQYQRPAASTPRPAQQQQKSELQRNPDPQQHHVDPEHNSQRSNNNTSLSPNAPPMSSPPLRTSVIRVGEGVPIHPPLQQVQHHLHPSYDDDDDDDDDDVDTHSHVTSSVSQPPSHAAIFVQPQQRTHQYDQRHNDTMSHRKENDMSPSPARSVSPRAQKHRMILDDATHYYRVYSPPRPRPADADAQNRSDEDDVGGDDDGPDKSTQKGRSPPPLPRSRPPPRVSSGTKLNQSGGDDSASVVTTTATTTAANDAHHGGTRLNLDDDEDDEITTVTVVAPSQRTPAAIVAENVHDDRLFSTSTDIKAPKEEERAGYNDAFSTPPEGQLLQFMVPSSPSSASAAAAGGAAGATTAVGAGPNAHYVFSSSAASPTHSAMFAGSITTMTRGGGSDEEGDGGREDYDMTARTNTSMFDDSLTSAAMSQHHQRHHGSNINRRGQFHNNPLATTPTDSLAGSGDSTPPMAGVGSFSQNRLHPQQHHNAQQHVLYAPTNGSIDYRHQRQGTTTTTAVVVGNVAGGELEDGASNWSSEFLSPVQRPPSLMLSPDHDAARRQNRQQNHRQQQTPQEQHHTDDSPASPPPLLVGVGVTVDGAHSHAAPRVSPVETAATTSSSEVRHQLLSQKSSPQLAGSPIIVQRPPSLMLSPDHDAARRQNRQQNHRQQQTPQEQHHTDDSPASPPPLLVGVGVTVDGAHSHAAPRVSPVETAATTSSSEVRHQLLSQQQSSSPQLAGSPIIVPMDVLNSPQHIASRPEIEKEPLYDDDDHHDAQSSQHRNVGEQHHVTRHENIFSSFTTMVSVTLGSDDDDDMSPLKFHRDATSIASSPHLREGRMSVGSLTTQDLLLRQDDDRRAQREVDKSIQDVAEAERLALEEGGDTGGGGGQGGRASGRSHSHRPMPVPQEEDKEERSTSVQPSGHGSGGAVFVPSPKSPPQLVSVYVTGSGRKSASPPPSPKQSAFLSQQEQRGHNRPASPPPSMESVILPSASLIPPLSPPLPQRVAPPASLDQHLVVDHHGAAGAGPALTLSPPTRSRPLPQGASLSSSPSSPDDTSLVPSRHATTTTTIIATTLQADEVAIVSPPRSRPLPTSPPLVAATGSSTVVGGSPQRQRPMPSSSLTMPPPPPPSTTKHQSGNTNDHMQFTSPHRQRPLPSSSSTTQDPPRRSSSPPPPSHQPQYHHSTTLDSPPRARPLPSVPRIDEGENEEHAQGGDAYSPSDDGRGHHPPLLLTTTAHDDARRTQSPPRGGGGSGGATAEQQQQQSATSPLRSGSPPMNGSSSRPLPSIRPLPSDLSNGLAEAATTVVAPPQPSAPETPLSATVTSPPRPLPFGGGGATTSSSFTTTTARPLPHAVGSITEGSPLVSSPKRRPDDGEVPAFTASMILFGEPRSFQSHEVPAFTASMNLVRRAKVVPIPVALREYVDAGNTYLTKLKLSRNKLPATSLDAVRDVLAFATSFGKASTKLKETIASSSLLRQTKLKKHHPWVDAVTAEGDEAMYSRLLELIDDEIKQVESQVARATEDRASVCAIEQLLQEHKSLFANGSAPLPQALLQAVDVSSLLQAVSSSAARSGVAAACTGLVKEMSNVIAKEAVATLTATINKCRREEVAVSLLCDLHRIYPCGFVPHDASTRKSTVFQMMGMTMLLHPNSPTMLKAHQDRAWALRDALVDFEESATLSLQASPPKVARGSHHTGGAPLAQRLSFVAQATSQVQHLQEGSDAAKLVKLCADSHRYCAQSVANFQSVHENPGYVSILEATLDSTSALLSLIDNYTVQLEAFVPKRQLLGRWELLVESHMESIVSALTLHAQGEAEEEDEDAAKRSSKQQPQKQQQQQQQQQDSKRSRRFFIDDEASTTADSGDADDADAKDVHDALYHKHRHPQARLFDVLVHSLHRNIQNLDDTIAQRRHFLQRRQHMRTLLHEEVEMVKHLVQIPLHLEPTALVWEGVTTTGGGTGNADDRLELIELVVGMNQQLSRANFLLIGNGLLGKGKTSAATPTSGMSNAEMEARQQDVLASLQSVHETQEVIAAALRRYEQDTAKAAAKQSDPMVAASSSPASQQFTSSRGSTTLEAAPQQQPPPQQQLVSLFGTDRHAPRPMPQAKAVAVLSKMKGLLGNGIVVFLPNVVSSRRIQGTQQQQRITARATMQLTPDATALQFHSFREAAAVADHHDTNEQLQFEGVQNIPFKSLEMILQGPSVPLGPTTLQCVRFLPDEQHQQQARGGAAEEERHVYFPSFASFMEWSDVLQVLLQGRNCLPSTELLRQLRESK</sequence>
<feature type="compositionally biased region" description="Low complexity" evidence="2">
    <location>
        <begin position="1332"/>
        <end position="1345"/>
    </location>
</feature>
<feature type="region of interest" description="Disordered" evidence="2">
    <location>
        <begin position="2118"/>
        <end position="2161"/>
    </location>
</feature>
<feature type="compositionally biased region" description="Low complexity" evidence="2">
    <location>
        <begin position="801"/>
        <end position="813"/>
    </location>
</feature>
<evidence type="ECO:0000256" key="1">
    <source>
        <dbReference type="ARBA" id="ARBA00022581"/>
    </source>
</evidence>
<dbReference type="EMBL" id="CYKH01001041">
    <property type="protein sequence ID" value="CUG79690.1"/>
    <property type="molecule type" value="Genomic_DNA"/>
</dbReference>
<gene>
    <name evidence="3" type="ORF">BSAL_86200</name>
</gene>
<evidence type="ECO:0000313" key="4">
    <source>
        <dbReference type="Proteomes" id="UP000051952"/>
    </source>
</evidence>
<feature type="compositionally biased region" description="Basic and acidic residues" evidence="2">
    <location>
        <begin position="266"/>
        <end position="276"/>
    </location>
</feature>
<dbReference type="OMA" id="TPQEQHH"/>
<feature type="compositionally biased region" description="Basic and acidic residues" evidence="2">
    <location>
        <begin position="213"/>
        <end position="230"/>
    </location>
</feature>
<reference evidence="4" key="1">
    <citation type="submission" date="2015-09" db="EMBL/GenBank/DDBJ databases">
        <authorList>
            <consortium name="Pathogen Informatics"/>
        </authorList>
    </citation>
    <scope>NUCLEOTIDE SEQUENCE [LARGE SCALE GENOMIC DNA]</scope>
    <source>
        <strain evidence="4">Lake Konstanz</strain>
    </source>
</reference>
<accession>A0A0S4J4X0</accession>
<feature type="region of interest" description="Disordered" evidence="2">
    <location>
        <begin position="841"/>
        <end position="861"/>
    </location>
</feature>
<dbReference type="PANTHER" id="PTHR13037">
    <property type="entry name" value="FORMIN"/>
    <property type="match status" value="1"/>
</dbReference>
<feature type="compositionally biased region" description="Low complexity" evidence="2">
    <location>
        <begin position="2130"/>
        <end position="2143"/>
    </location>
</feature>
<feature type="region of interest" description="Disordered" evidence="2">
    <location>
        <begin position="614"/>
        <end position="816"/>
    </location>
</feature>
<feature type="compositionally biased region" description="Low complexity" evidence="2">
    <location>
        <begin position="1230"/>
        <end position="1246"/>
    </location>
</feature>
<dbReference type="Proteomes" id="UP000051952">
    <property type="component" value="Unassembled WGS sequence"/>
</dbReference>
<feature type="region of interest" description="Disordered" evidence="2">
    <location>
        <begin position="1886"/>
        <end position="1924"/>
    </location>
</feature>
<organism evidence="3 4">
    <name type="scientific">Bodo saltans</name>
    <name type="common">Flagellated protozoan</name>
    <dbReference type="NCBI Taxonomy" id="75058"/>
    <lineage>
        <taxon>Eukaryota</taxon>
        <taxon>Discoba</taxon>
        <taxon>Euglenozoa</taxon>
        <taxon>Kinetoplastea</taxon>
        <taxon>Metakinetoplastina</taxon>
        <taxon>Eubodonida</taxon>
        <taxon>Bodonidae</taxon>
        <taxon>Bodo</taxon>
    </lineage>
</organism>
<feature type="compositionally biased region" description="Polar residues" evidence="2">
    <location>
        <begin position="1210"/>
        <end position="1225"/>
    </location>
</feature>
<feature type="compositionally biased region" description="Low complexity" evidence="2">
    <location>
        <begin position="232"/>
        <end position="242"/>
    </location>
</feature>
<feature type="compositionally biased region" description="Basic and acidic residues" evidence="2">
    <location>
        <begin position="79"/>
        <end position="89"/>
    </location>
</feature>
<feature type="compositionally biased region" description="Acidic residues" evidence="2">
    <location>
        <begin position="277"/>
        <end position="287"/>
    </location>
</feature>
<feature type="compositionally biased region" description="Pro residues" evidence="2">
    <location>
        <begin position="297"/>
        <end position="309"/>
    </location>
</feature>
<feature type="compositionally biased region" description="Low complexity" evidence="2">
    <location>
        <begin position="1186"/>
        <end position="1199"/>
    </location>
</feature>
<evidence type="ECO:0000256" key="2">
    <source>
        <dbReference type="SAM" id="MobiDB-lite"/>
    </source>
</evidence>
<feature type="compositionally biased region" description="Acidic residues" evidence="2">
    <location>
        <begin position="175"/>
        <end position="185"/>
    </location>
</feature>
<feature type="compositionally biased region" description="Low complexity" evidence="2">
    <location>
        <begin position="1356"/>
        <end position="1372"/>
    </location>
</feature>
<evidence type="ECO:0000313" key="3">
    <source>
        <dbReference type="EMBL" id="CUG79690.1"/>
    </source>
</evidence>
<feature type="compositionally biased region" description="Basic and acidic residues" evidence="2">
    <location>
        <begin position="841"/>
        <end position="851"/>
    </location>
</feature>
<keyword evidence="1" id="KW-0945">Host-virus interaction</keyword>
<feature type="compositionally biased region" description="Polar residues" evidence="2">
    <location>
        <begin position="126"/>
        <end position="136"/>
    </location>
</feature>
<feature type="compositionally biased region" description="Low complexity" evidence="2">
    <location>
        <begin position="1903"/>
        <end position="1917"/>
    </location>
</feature>
<feature type="region of interest" description="Disordered" evidence="2">
    <location>
        <begin position="504"/>
        <end position="552"/>
    </location>
</feature>
<feature type="region of interest" description="Disordered" evidence="2">
    <location>
        <begin position="469"/>
        <end position="489"/>
    </location>
</feature>
<feature type="region of interest" description="Disordered" evidence="2">
    <location>
        <begin position="256"/>
        <end position="357"/>
    </location>
</feature>
<feature type="compositionally biased region" description="Gly residues" evidence="2">
    <location>
        <begin position="958"/>
        <end position="969"/>
    </location>
</feature>
<protein>
    <submittedName>
        <fullName evidence="3">Uncharacterized protein</fullName>
    </submittedName>
</protein>
<keyword evidence="4" id="KW-1185">Reference proteome</keyword>
<feature type="compositionally biased region" description="Low complexity" evidence="2">
    <location>
        <begin position="16"/>
        <end position="28"/>
    </location>
</feature>
<proteinExistence type="predicted"/>
<feature type="compositionally biased region" description="Polar residues" evidence="2">
    <location>
        <begin position="691"/>
        <end position="712"/>
    </location>
</feature>